<dbReference type="AlphaFoldDB" id="A0A2P5TPP3"/>
<evidence type="ECO:0000256" key="1">
    <source>
        <dbReference type="SAM" id="MobiDB-lite"/>
    </source>
</evidence>
<accession>A0A2P5TPP3</accession>
<evidence type="ECO:0000313" key="3">
    <source>
        <dbReference type="Proteomes" id="UP000242231"/>
    </source>
</evidence>
<sequence>MRSPTEAANNIVDVLIRSGLVLKRLGHLWSIDIGTKRLQHGHQLLYIHRLADVRIHARGQTGFGDTFRSGFRGVDSEEWSTGAESPKTKKPADFSAGFS</sequence>
<gene>
    <name evidence="2" type="ORF">UN63_03700</name>
</gene>
<feature type="region of interest" description="Disordered" evidence="1">
    <location>
        <begin position="76"/>
        <end position="99"/>
    </location>
</feature>
<comment type="caution">
    <text evidence="2">The sequence shown here is derived from an EMBL/GenBank/DDBJ whole genome shotgun (WGS) entry which is preliminary data.</text>
</comment>
<dbReference type="RefSeq" id="WP_104485439.1">
    <property type="nucleotide sequence ID" value="NZ_BMYB01000011.1"/>
</dbReference>
<evidence type="ECO:0000313" key="2">
    <source>
        <dbReference type="EMBL" id="PPL17684.1"/>
    </source>
</evidence>
<proteinExistence type="predicted"/>
<keyword evidence="3" id="KW-1185">Reference proteome</keyword>
<organism evidence="2 3">
    <name type="scientific">Oceanisphaera arctica</name>
    <dbReference type="NCBI Taxonomy" id="641510"/>
    <lineage>
        <taxon>Bacteria</taxon>
        <taxon>Pseudomonadati</taxon>
        <taxon>Pseudomonadota</taxon>
        <taxon>Gammaproteobacteria</taxon>
        <taxon>Aeromonadales</taxon>
        <taxon>Aeromonadaceae</taxon>
        <taxon>Oceanisphaera</taxon>
    </lineage>
</organism>
<dbReference type="EMBL" id="MPZM01000005">
    <property type="protein sequence ID" value="PPL17684.1"/>
    <property type="molecule type" value="Genomic_DNA"/>
</dbReference>
<dbReference type="Proteomes" id="UP000242231">
    <property type="component" value="Unassembled WGS sequence"/>
</dbReference>
<reference evidence="3" key="1">
    <citation type="submission" date="2016-11" db="EMBL/GenBank/DDBJ databases">
        <authorList>
            <person name="Sisinthy S."/>
            <person name="Ara S."/>
            <person name="Gundlapally S.R."/>
        </authorList>
    </citation>
    <scope>NUCLEOTIDE SEQUENCE [LARGE SCALE GENOMIC DNA]</scope>
    <source>
        <strain evidence="3">V1-41</strain>
    </source>
</reference>
<name>A0A2P5TPP3_9GAMM</name>
<protein>
    <submittedName>
        <fullName evidence="2">Uncharacterized protein</fullName>
    </submittedName>
</protein>